<feature type="compositionally biased region" description="Acidic residues" evidence="2">
    <location>
        <begin position="2446"/>
        <end position="2455"/>
    </location>
</feature>
<dbReference type="InterPro" id="IPR043513">
    <property type="entry name" value="Cenp-F"/>
</dbReference>
<evidence type="ECO:0000259" key="4">
    <source>
        <dbReference type="Pfam" id="PF10481"/>
    </source>
</evidence>
<feature type="coiled-coil region" evidence="1">
    <location>
        <begin position="2330"/>
        <end position="2385"/>
    </location>
</feature>
<dbReference type="GO" id="GO:0000775">
    <property type="term" value="C:chromosome, centromeric region"/>
    <property type="evidence" value="ECO:0007669"/>
    <property type="project" value="InterPro"/>
</dbReference>
<feature type="coiled-coil region" evidence="1">
    <location>
        <begin position="1695"/>
        <end position="1785"/>
    </location>
</feature>
<dbReference type="GO" id="GO:0010389">
    <property type="term" value="P:regulation of G2/M transition of mitotic cell cycle"/>
    <property type="evidence" value="ECO:0007669"/>
    <property type="project" value="TreeGrafter"/>
</dbReference>
<dbReference type="PANTHER" id="PTHR18874:SF10">
    <property type="entry name" value="CENTROMERE PROTEIN F"/>
    <property type="match status" value="1"/>
</dbReference>
<dbReference type="PANTHER" id="PTHR18874">
    <property type="entry name" value="CMF/LEK/CENP CELL DIVISION-RELATED"/>
    <property type="match status" value="1"/>
</dbReference>
<feature type="coiled-coil region" evidence="1">
    <location>
        <begin position="2245"/>
        <end position="2303"/>
    </location>
</feature>
<dbReference type="GO" id="GO:0005634">
    <property type="term" value="C:nucleus"/>
    <property type="evidence" value="ECO:0007669"/>
    <property type="project" value="TreeGrafter"/>
</dbReference>
<dbReference type="Pfam" id="PF10481">
    <property type="entry name" value="CENP-F_N"/>
    <property type="match status" value="1"/>
</dbReference>
<comment type="caution">
    <text evidence="5">The sequence shown here is derived from an EMBL/GenBank/DDBJ whole genome shotgun (WGS) entry which is preliminary data.</text>
</comment>
<dbReference type="Proteomes" id="UP000827986">
    <property type="component" value="Unassembled WGS sequence"/>
</dbReference>
<keyword evidence="1" id="KW-0175">Coiled coil</keyword>
<proteinExistence type="predicted"/>
<feature type="coiled-coil region" evidence="1">
    <location>
        <begin position="765"/>
        <end position="855"/>
    </location>
</feature>
<feature type="coiled-coil region" evidence="1">
    <location>
        <begin position="399"/>
        <end position="598"/>
    </location>
</feature>
<dbReference type="GO" id="GO:0000278">
    <property type="term" value="P:mitotic cell cycle"/>
    <property type="evidence" value="ECO:0007669"/>
    <property type="project" value="TreeGrafter"/>
</dbReference>
<feature type="coiled-coil region" evidence="1">
    <location>
        <begin position="263"/>
        <end position="339"/>
    </location>
</feature>
<keyword evidence="6" id="KW-1185">Reference proteome</keyword>
<feature type="coiled-coil region" evidence="1">
    <location>
        <begin position="2017"/>
        <end position="2195"/>
    </location>
</feature>
<dbReference type="InterPro" id="IPR018463">
    <property type="entry name" value="Centromere_CenpF_N"/>
</dbReference>
<evidence type="ECO:0000313" key="6">
    <source>
        <dbReference type="Proteomes" id="UP000827986"/>
    </source>
</evidence>
<evidence type="ECO:0000259" key="3">
    <source>
        <dbReference type="Pfam" id="PF10473"/>
    </source>
</evidence>
<name>A0A9D4AX68_9SAUR</name>
<organism evidence="5 6">
    <name type="scientific">Mauremys mutica</name>
    <name type="common">yellowpond turtle</name>
    <dbReference type="NCBI Taxonomy" id="74926"/>
    <lineage>
        <taxon>Eukaryota</taxon>
        <taxon>Metazoa</taxon>
        <taxon>Chordata</taxon>
        <taxon>Craniata</taxon>
        <taxon>Vertebrata</taxon>
        <taxon>Euteleostomi</taxon>
        <taxon>Archelosauria</taxon>
        <taxon>Testudinata</taxon>
        <taxon>Testudines</taxon>
        <taxon>Cryptodira</taxon>
        <taxon>Durocryptodira</taxon>
        <taxon>Testudinoidea</taxon>
        <taxon>Geoemydidae</taxon>
        <taxon>Geoemydinae</taxon>
        <taxon>Mauremys</taxon>
    </lineage>
</organism>
<feature type="compositionally biased region" description="Polar residues" evidence="2">
    <location>
        <begin position="1568"/>
        <end position="1588"/>
    </location>
</feature>
<feature type="coiled-coil region" evidence="1">
    <location>
        <begin position="895"/>
        <end position="1124"/>
    </location>
</feature>
<dbReference type="GO" id="GO:0008017">
    <property type="term" value="F:microtubule binding"/>
    <property type="evidence" value="ECO:0007669"/>
    <property type="project" value="InterPro"/>
</dbReference>
<evidence type="ECO:0000313" key="5">
    <source>
        <dbReference type="EMBL" id="KAH1173339.1"/>
    </source>
</evidence>
<dbReference type="GO" id="GO:0051310">
    <property type="term" value="P:metaphase chromosome alignment"/>
    <property type="evidence" value="ECO:0007669"/>
    <property type="project" value="TreeGrafter"/>
</dbReference>
<evidence type="ECO:0000256" key="2">
    <source>
        <dbReference type="SAM" id="MobiDB-lite"/>
    </source>
</evidence>
<reference evidence="5" key="1">
    <citation type="submission" date="2021-09" db="EMBL/GenBank/DDBJ databases">
        <title>The genome of Mauremys mutica provides insights into the evolution of semi-aquatic lifestyle.</title>
        <authorList>
            <person name="Gong S."/>
            <person name="Gao Y."/>
        </authorList>
    </citation>
    <scope>NUCLEOTIDE SEQUENCE</scope>
    <source>
        <strain evidence="5">MM-2020</strain>
        <tissue evidence="5">Muscle</tissue>
    </source>
</reference>
<feature type="region of interest" description="Disordered" evidence="2">
    <location>
        <begin position="1568"/>
        <end position="1596"/>
    </location>
</feature>
<dbReference type="GO" id="GO:0070840">
    <property type="term" value="F:dynein complex binding"/>
    <property type="evidence" value="ECO:0007669"/>
    <property type="project" value="InterPro"/>
</dbReference>
<dbReference type="SUPFAM" id="SSF57997">
    <property type="entry name" value="Tropomyosin"/>
    <property type="match status" value="1"/>
</dbReference>
<sequence>MSWVVEEWKEGLSTRALQKIQELESQLDKLKKERQQRQFQLESLEAALQKQKQKVENEKNEGATLKRENQSLMELCDNLEKTKQKISHDLQVKESQVNYQVGQLTSSKKQIERLEQELKRYKSELERSQQTLITGDLSLSSTPQKNFTAPLTPNQNHNVVNEFSYKLSDIELCKKINYSHPQSTKSHREIARHQTSSTVFLWQQEKTPSCPSSSNQETPLKRGFTSSHFPWEQEATPNHSGLRSKKTDFNNSFSDNFGNSSIIEQLKTQNQELRSRVQELEHQLQDQEKEKKFHMNKLQETQLQLEKTKLEFTEKDSVLHKIRDELNRMTAQRDQTTAQELLKRVASNLGLETVVLKEPTDNLFNILATATKLPQVRDLPDKSLSQEENLKLLQEKLKQQDASLSLEKLKLSIADLEKQRDSIQHLLKQRENHTEELNSKISKMEKESEALLKVLGLKERECEELKKEFTILFQWKNENEQLVNKLESEKEELLSKINDLESSLKIQQVKSNESSETVRIMVNEKEKYSLEIKNLRDMVEYKSAKLETQKKAYDELQQKAECSDQKYRKEIENMTWKISQLTNQVEILEQKLQLAANAVLEKDQCYHELHGKYEKICCLVKSKEISEVREDRELHLQNNHCKTVLGDDQQLPVKNCITDVLMREPGTVTEDWEDHCAKAVLETDKNDQQDMSVLQDQVSSLEISLMAQSQFKSHLQKPFEKLLQIKGETEKKLIEAEQMHESFVTETKNHISNLRGDTSAQQDCVDKTLAALEEKEKQLQTLNKELETQQAEIQDLKSNNKLLEDSVKQLQLVLDMWNLEKKDMSTMLSLHEKEIEDLTEENVTLKGINKALEQEKVDLLETNIIFSSRLKEREESISELSRRYKEERLSLIEGYEEIEKELVDLQGKYKSMEEKSANTEGILRQQKNHFQESKAKSERQEKQLRDERDEFFSKLVSLEGKNKDLIQELEKVQSELQFKQSEIAHIQNVSSAELDCLRQEMLNVRAEQNKMQEQHKVLLQENEQLSKVIKTETECLTCDLVHDRGPTSEQLRVSMEEKENELNKYQVKLELLQMDLEDREVSVENYSTRVIQLEATLKSVERKLEESEKEKERMQQELQTIKEELETPDPKPIIMDKNDQTMESVDAVSEVNSKRAIDEWYSLVPHELTPSQNDDVQLVSSLQMTMNKLNELEKMCEILQIDKLALTSELNDSKPEYTTTDKMAEEVKKVVSEVKILKDEKAIFPDELMDQSIENEVGIHFDNEQMSFKSLECSAEPNYNYEDLKLSNKEVKMCFAEVKEKIFSLQREHKILHEQHCSMIFKVSELQSCIETLKAENSALSTSLNKVSADSVEVQVTSHQKDGEFKLEETKSTFSPSCLNEMPYFAEANLLELSFDNDLWKWREESIRLNISQESVLEDTTEISLVEEPHNDQALDFIAKRESIIHRKSNLESKIKELQMICQTYEKSIKRFEEQFQSRENMKNEIQELKQLIFSERKELDDLRKQNVSDNEQWQQKLSNVTMEMQYKLAAEKKKIEHLSLELEVARHQLQGLDLSSRSLLCTDIEDTSPTSQENNGMQQLQVRSLPNENLAPKREKPELKLCEQITIEENSECENVAEVTEARSAEECPAKLISETEYRNTLEKKIDRHSELSFSNNNISITPLDFLENQVTIETLQLQIKQTSSENLKLLLGIEESNTKVDALLIEIKELNSRLDLQHTELTAKITAYAELEKTVLELKKENSDLNEKLESVSFDKQQISYKVMILEKELDKAKSDLDVYKVRLSDVTDMLEDLEVTKGDWHEKFLVTENELRRTKSEKENIENHALSIEGDIEELQRKNQELEKDSENKLKTVSTLQEQLAVITTERNQLSQELSILSEKKEELDQLYQKLQEKIKELESNKVDATEFIGILEAEAKTQTKLLQTTKSDVDQLSREKDYLVQQLQNVEKDAEILTLEKEKFQNQIQDLEEEKKLILRESEMLQTKLSESEMENSKLSKTLEGSLIEKGELAARLNSTQEEVDQLRYGIEKLKIKIESDEKKKRRTVEKLKESERKADFLLDKIEKLERELQMSEENLEDAILQAETAKTEAETFKTEMEEMADRVKSLEFAVNAFRSEKEGLNKELQEKQEKISELESSNANVIRLLEEKEKENMQIKEESENVTVLIKSQLKNASEEIKLFFNELEICKAKEQDLIHQMGCLEHDKTQLLLDLQEARNISTKLEQSLGALVQELADCKRTRDETIQENGALQKKIKDVEQLSVQLSHAESEHECWMQEKEGQQNMIDELKQKVQQLSNNEILKATLENLKASPKDLEKESEKSALVEKNEVEIQACQEKLNSLEQCLGEQQLEMELLKSSKEQLNNSLKDANQTIEELKKVQVDDTQQCQAETAIEPMVSSSRSPLCINKQPTKAVAETSRENLNTHKGRCSFSRKTLPDQNEQEENCIVQ</sequence>
<feature type="region of interest" description="Disordered" evidence="2">
    <location>
        <begin position="206"/>
        <end position="253"/>
    </location>
</feature>
<evidence type="ECO:0008006" key="7">
    <source>
        <dbReference type="Google" id="ProtNLM"/>
    </source>
</evidence>
<protein>
    <recommendedName>
        <fullName evidence="7">Centromere protein F</fullName>
    </recommendedName>
</protein>
<feature type="domain" description="Centromere protein Cenp-F N-terminal" evidence="4">
    <location>
        <begin position="1"/>
        <end position="290"/>
    </location>
</feature>
<dbReference type="InterPro" id="IPR019513">
    <property type="entry name" value="Centromere_CenpF_leu-rich_rpt"/>
</dbReference>
<feature type="domain" description="Centromere protein Cenp-F leucine-rich repeat-containing" evidence="3">
    <location>
        <begin position="1803"/>
        <end position="1941"/>
    </location>
</feature>
<dbReference type="Pfam" id="PF10473">
    <property type="entry name" value="CENP-F_leu_zip"/>
    <property type="match status" value="2"/>
</dbReference>
<evidence type="ECO:0000256" key="1">
    <source>
        <dbReference type="SAM" id="Coils"/>
    </source>
</evidence>
<feature type="compositionally biased region" description="Polar residues" evidence="2">
    <location>
        <begin position="206"/>
        <end position="228"/>
    </location>
</feature>
<feature type="coiled-coil region" evidence="1">
    <location>
        <begin position="1182"/>
        <end position="1209"/>
    </location>
</feature>
<feature type="domain" description="Centromere protein Cenp-F leucine-rich repeat-containing" evidence="3">
    <location>
        <begin position="2041"/>
        <end position="2180"/>
    </location>
</feature>
<feature type="coiled-coil region" evidence="1">
    <location>
        <begin position="1448"/>
        <end position="1549"/>
    </location>
</feature>
<feature type="coiled-coil region" evidence="1">
    <location>
        <begin position="13"/>
        <end position="131"/>
    </location>
</feature>
<feature type="region of interest" description="Disordered" evidence="2">
    <location>
        <begin position="2424"/>
        <end position="2455"/>
    </location>
</feature>
<feature type="coiled-coil region" evidence="1">
    <location>
        <begin position="1821"/>
        <end position="1988"/>
    </location>
</feature>
<dbReference type="EMBL" id="JAHDVG010000482">
    <property type="protein sequence ID" value="KAH1173339.1"/>
    <property type="molecule type" value="Genomic_DNA"/>
</dbReference>
<dbReference type="GO" id="GO:0000922">
    <property type="term" value="C:spindle pole"/>
    <property type="evidence" value="ECO:0007669"/>
    <property type="project" value="TreeGrafter"/>
</dbReference>
<dbReference type="GO" id="GO:0042803">
    <property type="term" value="F:protein homodimerization activity"/>
    <property type="evidence" value="ECO:0007669"/>
    <property type="project" value="InterPro"/>
</dbReference>
<accession>A0A9D4AX68</accession>
<gene>
    <name evidence="5" type="ORF">KIL84_017178</name>
</gene>